<feature type="signal peptide" evidence="2">
    <location>
        <begin position="1"/>
        <end position="19"/>
    </location>
</feature>
<keyword evidence="2" id="KW-0732">Signal</keyword>
<evidence type="ECO:0000256" key="2">
    <source>
        <dbReference type="SAM" id="SignalP"/>
    </source>
</evidence>
<dbReference type="InParanoid" id="A0A316VJE2"/>
<protein>
    <submittedName>
        <fullName evidence="3">Uncharacterized protein</fullName>
    </submittedName>
</protein>
<evidence type="ECO:0000313" key="4">
    <source>
        <dbReference type="Proteomes" id="UP000245771"/>
    </source>
</evidence>
<dbReference type="RefSeq" id="XP_025357922.1">
    <property type="nucleotide sequence ID" value="XM_025500705.1"/>
</dbReference>
<name>A0A316VJE2_9BASI</name>
<dbReference type="AlphaFoldDB" id="A0A316VJE2"/>
<reference evidence="3 4" key="1">
    <citation type="journal article" date="2018" name="Mol. Biol. Evol.">
        <title>Broad Genomic Sampling Reveals a Smut Pathogenic Ancestry of the Fungal Clade Ustilaginomycotina.</title>
        <authorList>
            <person name="Kijpornyongpan T."/>
            <person name="Mondo S.J."/>
            <person name="Barry K."/>
            <person name="Sandor L."/>
            <person name="Lee J."/>
            <person name="Lipzen A."/>
            <person name="Pangilinan J."/>
            <person name="LaButti K."/>
            <person name="Hainaut M."/>
            <person name="Henrissat B."/>
            <person name="Grigoriev I.V."/>
            <person name="Spatafora J.W."/>
            <person name="Aime M.C."/>
        </authorList>
    </citation>
    <scope>NUCLEOTIDE SEQUENCE [LARGE SCALE GENOMIC DNA]</scope>
    <source>
        <strain evidence="3 4">MCA 3882</strain>
    </source>
</reference>
<organism evidence="3 4">
    <name type="scientific">Meira miltonrushii</name>
    <dbReference type="NCBI Taxonomy" id="1280837"/>
    <lineage>
        <taxon>Eukaryota</taxon>
        <taxon>Fungi</taxon>
        <taxon>Dikarya</taxon>
        <taxon>Basidiomycota</taxon>
        <taxon>Ustilaginomycotina</taxon>
        <taxon>Exobasidiomycetes</taxon>
        <taxon>Exobasidiales</taxon>
        <taxon>Brachybasidiaceae</taxon>
        <taxon>Meira</taxon>
    </lineage>
</organism>
<gene>
    <name evidence="3" type="ORF">FA14DRAFT_176909</name>
</gene>
<evidence type="ECO:0000313" key="3">
    <source>
        <dbReference type="EMBL" id="PWN37620.1"/>
    </source>
</evidence>
<sequence>MVKLALSITIFVNLYFAYSSPTNSTQSSSSLPLHIETAAGNQAAQMLLEGEDYQFKGRHDPSAQRASTTLAKHRTTHTPEPNKRKWGRQISNPDSSYQKRKAKAIQATMKEGGHDEKTAEKIVLAKWSKERSLAYILKPNTGNKKDASIPLNAEPKVFAKNKADVSIYQKRLGRNIRYGLNKEHAIQDATYYMIDRHQRARIAQKKYRDKKRLEEERQKDDKSAQ</sequence>
<keyword evidence="4" id="KW-1185">Reference proteome</keyword>
<evidence type="ECO:0000256" key="1">
    <source>
        <dbReference type="SAM" id="MobiDB-lite"/>
    </source>
</evidence>
<feature type="chain" id="PRO_5016395575" evidence="2">
    <location>
        <begin position="20"/>
        <end position="225"/>
    </location>
</feature>
<dbReference type="Proteomes" id="UP000245771">
    <property type="component" value="Unassembled WGS sequence"/>
</dbReference>
<dbReference type="GeneID" id="37022486"/>
<feature type="region of interest" description="Disordered" evidence="1">
    <location>
        <begin position="57"/>
        <end position="100"/>
    </location>
</feature>
<accession>A0A316VJE2</accession>
<dbReference type="EMBL" id="KZ819602">
    <property type="protein sequence ID" value="PWN37620.1"/>
    <property type="molecule type" value="Genomic_DNA"/>
</dbReference>
<proteinExistence type="predicted"/>
<feature type="compositionally biased region" description="Basic and acidic residues" evidence="1">
    <location>
        <begin position="211"/>
        <end position="225"/>
    </location>
</feature>
<feature type="region of interest" description="Disordered" evidence="1">
    <location>
        <begin position="203"/>
        <end position="225"/>
    </location>
</feature>